<accession>A0A368W2C6</accession>
<evidence type="ECO:0000313" key="3">
    <source>
        <dbReference type="Proteomes" id="UP000252415"/>
    </source>
</evidence>
<dbReference type="Pfam" id="PF14620">
    <property type="entry name" value="YPEB_PepSY1-2"/>
    <property type="match status" value="1"/>
</dbReference>
<evidence type="ECO:0000259" key="1">
    <source>
        <dbReference type="Pfam" id="PF14620"/>
    </source>
</evidence>
<protein>
    <submittedName>
        <fullName evidence="2">YpeB-like sporulation protein</fullName>
    </submittedName>
</protein>
<proteinExistence type="predicted"/>
<gene>
    <name evidence="2" type="ORF">DFP97_10832</name>
</gene>
<dbReference type="RefSeq" id="WP_181873513.1">
    <property type="nucleotide sequence ID" value="NZ_QPJD01000008.1"/>
</dbReference>
<keyword evidence="3" id="KW-1185">Reference proteome</keyword>
<dbReference type="EMBL" id="QPJD01000008">
    <property type="protein sequence ID" value="RCW47418.1"/>
    <property type="molecule type" value="Genomic_DNA"/>
</dbReference>
<dbReference type="Proteomes" id="UP000252415">
    <property type="component" value="Unassembled WGS sequence"/>
</dbReference>
<dbReference type="AlphaFoldDB" id="A0A368W2C6"/>
<name>A0A368W2C6_9BACL</name>
<feature type="domain" description="Sporulation protein YpeB PepSY1 and PepSY2" evidence="1">
    <location>
        <begin position="214"/>
        <end position="378"/>
    </location>
</feature>
<dbReference type="InterPro" id="IPR014239">
    <property type="entry name" value="YpeB_PepSY1-2"/>
</dbReference>
<sequence length="448" mass="50972">MTPLKIKLLAGVAALVLLIGSNWGYRTYQEVGRLKQQLYHDMNIWIHMQWFAFGQFDYSLAGALSTSSVAKRQDFLEDAYQQAFYLAQYTSYGSSAVPSLHSLSGISYFWGESSRYLEYAGNEEISALKPSQLDTLQLISQYTSKMRPYMMELNDITNKAQYQSDSNEQVEQIVSKLAQEIGNLPAIGRNDKGFNDFWYSKYPYRIRKAGIVFEGEKKFNGAELARRAKSFMGDYWPKTNGQTIRSNGGGGDNLLGQSLSFGAYDDKKAMSSPYIVDVTKTGGHILRVYFEMPNGEKHDESLGELDKDKAISLAKEWIDRWGEEPLELYETKDEYTNLRLTFIPIRENIPMVQQKVDIVIDRKKGRLLELDATNYFMYYKLDVPLKPKLSPEEAAAKVNDLLEISGPLALQVRDGDLVYVIPVKGIERVTHLYINAIYGNEEGFEFAS</sequence>
<dbReference type="GO" id="GO:0009847">
    <property type="term" value="P:spore germination"/>
    <property type="evidence" value="ECO:0007669"/>
    <property type="project" value="InterPro"/>
</dbReference>
<comment type="caution">
    <text evidence="2">The sequence shown here is derived from an EMBL/GenBank/DDBJ whole genome shotgun (WGS) entry which is preliminary data.</text>
</comment>
<organism evidence="2 3">
    <name type="scientific">Paenibacillus prosopidis</name>
    <dbReference type="NCBI Taxonomy" id="630520"/>
    <lineage>
        <taxon>Bacteria</taxon>
        <taxon>Bacillati</taxon>
        <taxon>Bacillota</taxon>
        <taxon>Bacilli</taxon>
        <taxon>Bacillales</taxon>
        <taxon>Paenibacillaceae</taxon>
        <taxon>Paenibacillus</taxon>
    </lineage>
</organism>
<evidence type="ECO:0000313" key="2">
    <source>
        <dbReference type="EMBL" id="RCW47418.1"/>
    </source>
</evidence>
<reference evidence="2 3" key="1">
    <citation type="submission" date="2018-07" db="EMBL/GenBank/DDBJ databases">
        <title>Genomic Encyclopedia of Type Strains, Phase III (KMG-III): the genomes of soil and plant-associated and newly described type strains.</title>
        <authorList>
            <person name="Whitman W."/>
        </authorList>
    </citation>
    <scope>NUCLEOTIDE SEQUENCE [LARGE SCALE GENOMIC DNA]</scope>
    <source>
        <strain evidence="2 3">CECT 7506</strain>
    </source>
</reference>